<dbReference type="PROSITE" id="PS51782">
    <property type="entry name" value="LYSM"/>
    <property type="match status" value="1"/>
</dbReference>
<dbReference type="Pfam" id="PF01476">
    <property type="entry name" value="LysM"/>
    <property type="match status" value="1"/>
</dbReference>
<name>A0ABW8AMN5_9ACTN</name>
<proteinExistence type="predicted"/>
<accession>A0ABW8AMN5</accession>
<dbReference type="InterPro" id="IPR036779">
    <property type="entry name" value="LysM_dom_sf"/>
</dbReference>
<dbReference type="InterPro" id="IPR018392">
    <property type="entry name" value="LysM"/>
</dbReference>
<comment type="caution">
    <text evidence="3">The sequence shown here is derived from an EMBL/GenBank/DDBJ whole genome shotgun (WGS) entry which is preliminary data.</text>
</comment>
<evidence type="ECO:0000259" key="2">
    <source>
        <dbReference type="PROSITE" id="PS51782"/>
    </source>
</evidence>
<evidence type="ECO:0000256" key="1">
    <source>
        <dbReference type="SAM" id="Phobius"/>
    </source>
</evidence>
<dbReference type="SUPFAM" id="SSF54106">
    <property type="entry name" value="LysM domain"/>
    <property type="match status" value="1"/>
</dbReference>
<dbReference type="EMBL" id="JBITLV010000003">
    <property type="protein sequence ID" value="MFI7587607.1"/>
    <property type="molecule type" value="Genomic_DNA"/>
</dbReference>
<evidence type="ECO:0000313" key="3">
    <source>
        <dbReference type="EMBL" id="MFI7587607.1"/>
    </source>
</evidence>
<dbReference type="Proteomes" id="UP001612915">
    <property type="component" value="Unassembled WGS sequence"/>
</dbReference>
<dbReference type="CDD" id="cd00118">
    <property type="entry name" value="LysM"/>
    <property type="match status" value="1"/>
</dbReference>
<dbReference type="SMART" id="SM00257">
    <property type="entry name" value="LysM"/>
    <property type="match status" value="1"/>
</dbReference>
<dbReference type="RefSeq" id="WP_398279612.1">
    <property type="nucleotide sequence ID" value="NZ_JBITLV010000003.1"/>
</dbReference>
<keyword evidence="1" id="KW-1133">Transmembrane helix</keyword>
<reference evidence="3 4" key="1">
    <citation type="submission" date="2024-10" db="EMBL/GenBank/DDBJ databases">
        <title>The Natural Products Discovery Center: Release of the First 8490 Sequenced Strains for Exploring Actinobacteria Biosynthetic Diversity.</title>
        <authorList>
            <person name="Kalkreuter E."/>
            <person name="Kautsar S.A."/>
            <person name="Yang D."/>
            <person name="Bader C.D."/>
            <person name="Teijaro C.N."/>
            <person name="Fluegel L."/>
            <person name="Davis C.M."/>
            <person name="Simpson J.R."/>
            <person name="Lauterbach L."/>
            <person name="Steele A.D."/>
            <person name="Gui C."/>
            <person name="Meng S."/>
            <person name="Li G."/>
            <person name="Viehrig K."/>
            <person name="Ye F."/>
            <person name="Su P."/>
            <person name="Kiefer A.F."/>
            <person name="Nichols A."/>
            <person name="Cepeda A.J."/>
            <person name="Yan W."/>
            <person name="Fan B."/>
            <person name="Jiang Y."/>
            <person name="Adhikari A."/>
            <person name="Zheng C.-J."/>
            <person name="Schuster L."/>
            <person name="Cowan T.M."/>
            <person name="Smanski M.J."/>
            <person name="Chevrette M.G."/>
            <person name="De Carvalho L.P.S."/>
            <person name="Shen B."/>
        </authorList>
    </citation>
    <scope>NUCLEOTIDE SEQUENCE [LARGE SCALE GENOMIC DNA]</scope>
    <source>
        <strain evidence="3 4">NPDC049639</strain>
    </source>
</reference>
<feature type="transmembrane region" description="Helical" evidence="1">
    <location>
        <begin position="36"/>
        <end position="56"/>
    </location>
</feature>
<protein>
    <submittedName>
        <fullName evidence="3">LysM peptidoglycan-binding domain-containing protein</fullName>
    </submittedName>
</protein>
<keyword evidence="4" id="KW-1185">Reference proteome</keyword>
<feature type="domain" description="LysM" evidence="2">
    <location>
        <begin position="72"/>
        <end position="121"/>
    </location>
</feature>
<keyword evidence="1" id="KW-0812">Transmembrane</keyword>
<evidence type="ECO:0000313" key="4">
    <source>
        <dbReference type="Proteomes" id="UP001612915"/>
    </source>
</evidence>
<dbReference type="Gene3D" id="3.10.350.10">
    <property type="entry name" value="LysM domain"/>
    <property type="match status" value="1"/>
</dbReference>
<sequence length="125" mass="12760">MSTLVAPRTVGTVGTVVPAPALRSSTLRLTARGRRLVGFLVATGLLLAVVLGALLLSGTAQAGSDVHQVPVGYHVVLPGETLWQIAGEVAPGVDRRDTVNALIELNALPTAAVQVGQRLAVPAQA</sequence>
<gene>
    <name evidence="3" type="ORF">ACIB24_11085</name>
</gene>
<organism evidence="3 4">
    <name type="scientific">Spongisporangium articulatum</name>
    <dbReference type="NCBI Taxonomy" id="3362603"/>
    <lineage>
        <taxon>Bacteria</taxon>
        <taxon>Bacillati</taxon>
        <taxon>Actinomycetota</taxon>
        <taxon>Actinomycetes</taxon>
        <taxon>Kineosporiales</taxon>
        <taxon>Kineosporiaceae</taxon>
        <taxon>Spongisporangium</taxon>
    </lineage>
</organism>
<keyword evidence="1" id="KW-0472">Membrane</keyword>